<dbReference type="EMBL" id="FOIB01000003">
    <property type="protein sequence ID" value="SET88583.1"/>
    <property type="molecule type" value="Genomic_DNA"/>
</dbReference>
<dbReference type="InterPro" id="IPR002884">
    <property type="entry name" value="P_dom"/>
</dbReference>
<dbReference type="EMBL" id="BJXR01000069">
    <property type="protein sequence ID" value="GEN12831.1"/>
    <property type="molecule type" value="Genomic_DNA"/>
</dbReference>
<proteinExistence type="predicted"/>
<name>A0A511TF89_MYXFU</name>
<reference evidence="5 6" key="1">
    <citation type="submission" date="2016-10" db="EMBL/GenBank/DDBJ databases">
        <authorList>
            <person name="Varghese N."/>
            <person name="Submissions S."/>
        </authorList>
    </citation>
    <scope>NUCLEOTIDE SEQUENCE [LARGE SCALE GENOMIC DNA]</scope>
    <source>
        <strain evidence="5 6">DSM 16525</strain>
    </source>
</reference>
<evidence type="ECO:0000256" key="1">
    <source>
        <dbReference type="ARBA" id="ARBA00022670"/>
    </source>
</evidence>
<evidence type="ECO:0000313" key="4">
    <source>
        <dbReference type="EMBL" id="GEN12831.1"/>
    </source>
</evidence>
<evidence type="ECO:0000259" key="3">
    <source>
        <dbReference type="PROSITE" id="PS51829"/>
    </source>
</evidence>
<dbReference type="Proteomes" id="UP000183760">
    <property type="component" value="Unassembled WGS sequence"/>
</dbReference>
<accession>A0A511TF89</accession>
<comment type="caution">
    <text evidence="4">The sequence shown here is derived from an EMBL/GenBank/DDBJ whole genome shotgun (WGS) entry which is preliminary data.</text>
</comment>
<dbReference type="STRING" id="1334629.MFUL124B02_21950"/>
<organism evidence="4 7">
    <name type="scientific">Myxococcus fulvus</name>
    <dbReference type="NCBI Taxonomy" id="33"/>
    <lineage>
        <taxon>Bacteria</taxon>
        <taxon>Pseudomonadati</taxon>
        <taxon>Myxococcota</taxon>
        <taxon>Myxococcia</taxon>
        <taxon>Myxococcales</taxon>
        <taxon>Cystobacterineae</taxon>
        <taxon>Myxococcaceae</taxon>
        <taxon>Myxococcus</taxon>
    </lineage>
</organism>
<gene>
    <name evidence="4" type="ORF">MFU01_78680</name>
    <name evidence="5" type="ORF">SAMN05443572_103663</name>
</gene>
<dbReference type="SUPFAM" id="SSF49785">
    <property type="entry name" value="Galactose-binding domain-like"/>
    <property type="match status" value="1"/>
</dbReference>
<evidence type="ECO:0000313" key="7">
    <source>
        <dbReference type="Proteomes" id="UP000321514"/>
    </source>
</evidence>
<keyword evidence="2" id="KW-0378">Hydrolase</keyword>
<sequence length="408" mass="42708">MYTVPMTFNLIRYLPLSILPMMLGCGSPAEEKPAAVLMTRAQALMTGTPASTGVLAFLNTRSTTVAVLDNEVPLNLLTAQSIIAYRNGPDGIESTADDRHFVSIAQVDAVPQVGPAALEALEAYVRGTGRVEMPLDEQVGIFHGIAFNLAEARRVIAAANTAPLNVLQGSVGLSAAQAQAIIDARRIDHLVELSRLPFMDGTGLQALKNHVALAPEGDPCTGPNTCQAGLSCTGLAFGGPIAYGRCRNTAYVPGDGDSCSVLRPCAAGLTCSGPQSGADDGLCRPSWMAGTFTNHSDLSLPASTTTPWVSTVGVVGLASVPEDITVELDLVHAQPSKLVLTLEDPGGETALLWDGPNEGVPPARIPVTRGIPRDGIINGKWLLRISNPTGQGSGTLRSWSVKLTSRWD</sequence>
<dbReference type="GO" id="GO:0006508">
    <property type="term" value="P:proteolysis"/>
    <property type="evidence" value="ECO:0007669"/>
    <property type="project" value="UniProtKB-KW"/>
</dbReference>
<dbReference type="PROSITE" id="PS51829">
    <property type="entry name" value="P_HOMO_B"/>
    <property type="match status" value="1"/>
</dbReference>
<reference evidence="4 7" key="2">
    <citation type="submission" date="2019-07" db="EMBL/GenBank/DDBJ databases">
        <title>Whole genome shotgun sequence of Myxococcus fulvus NBRC 100333.</title>
        <authorList>
            <person name="Hosoyama A."/>
            <person name="Uohara A."/>
            <person name="Ohji S."/>
            <person name="Ichikawa N."/>
        </authorList>
    </citation>
    <scope>NUCLEOTIDE SEQUENCE [LARGE SCALE GENOMIC DNA]</scope>
    <source>
        <strain evidence="4 7">NBRC 100333</strain>
    </source>
</reference>
<dbReference type="AlphaFoldDB" id="A0A511TF89"/>
<dbReference type="Gene3D" id="2.60.120.260">
    <property type="entry name" value="Galactose-binding domain-like"/>
    <property type="match status" value="1"/>
</dbReference>
<evidence type="ECO:0000313" key="6">
    <source>
        <dbReference type="Proteomes" id="UP000183760"/>
    </source>
</evidence>
<keyword evidence="6" id="KW-1185">Reference proteome</keyword>
<protein>
    <recommendedName>
        <fullName evidence="3">P/Homo B domain-containing protein</fullName>
    </recommendedName>
</protein>
<evidence type="ECO:0000256" key="2">
    <source>
        <dbReference type="ARBA" id="ARBA00022801"/>
    </source>
</evidence>
<dbReference type="Proteomes" id="UP000321514">
    <property type="component" value="Unassembled WGS sequence"/>
</dbReference>
<dbReference type="InterPro" id="IPR008979">
    <property type="entry name" value="Galactose-bd-like_sf"/>
</dbReference>
<feature type="domain" description="P/Homo B" evidence="3">
    <location>
        <begin position="272"/>
        <end position="408"/>
    </location>
</feature>
<keyword evidence="1" id="KW-0645">Protease</keyword>
<dbReference type="GO" id="GO:0004252">
    <property type="term" value="F:serine-type endopeptidase activity"/>
    <property type="evidence" value="ECO:0007669"/>
    <property type="project" value="InterPro"/>
</dbReference>
<evidence type="ECO:0000313" key="5">
    <source>
        <dbReference type="EMBL" id="SET88583.1"/>
    </source>
</evidence>